<evidence type="ECO:0000256" key="1">
    <source>
        <dbReference type="SAM" id="Phobius"/>
    </source>
</evidence>
<accession>A0A0A9FEF0</accession>
<name>A0A0A9FEF0_ARUDO</name>
<protein>
    <submittedName>
        <fullName evidence="2">Uncharacterized protein</fullName>
    </submittedName>
</protein>
<reference evidence="2" key="1">
    <citation type="submission" date="2014-09" db="EMBL/GenBank/DDBJ databases">
        <authorList>
            <person name="Magalhaes I.L.F."/>
            <person name="Oliveira U."/>
            <person name="Santos F.R."/>
            <person name="Vidigal T.H.D.A."/>
            <person name="Brescovit A.D."/>
            <person name="Santos A.J."/>
        </authorList>
    </citation>
    <scope>NUCLEOTIDE SEQUENCE</scope>
    <source>
        <tissue evidence="2">Shoot tissue taken approximately 20 cm above the soil surface</tissue>
    </source>
</reference>
<evidence type="ECO:0000313" key="2">
    <source>
        <dbReference type="EMBL" id="JAE06598.1"/>
    </source>
</evidence>
<keyword evidence="1" id="KW-0812">Transmembrane</keyword>
<organism evidence="2">
    <name type="scientific">Arundo donax</name>
    <name type="common">Giant reed</name>
    <name type="synonym">Donax arundinaceus</name>
    <dbReference type="NCBI Taxonomy" id="35708"/>
    <lineage>
        <taxon>Eukaryota</taxon>
        <taxon>Viridiplantae</taxon>
        <taxon>Streptophyta</taxon>
        <taxon>Embryophyta</taxon>
        <taxon>Tracheophyta</taxon>
        <taxon>Spermatophyta</taxon>
        <taxon>Magnoliopsida</taxon>
        <taxon>Liliopsida</taxon>
        <taxon>Poales</taxon>
        <taxon>Poaceae</taxon>
        <taxon>PACMAD clade</taxon>
        <taxon>Arundinoideae</taxon>
        <taxon>Arundineae</taxon>
        <taxon>Arundo</taxon>
    </lineage>
</organism>
<feature type="transmembrane region" description="Helical" evidence="1">
    <location>
        <begin position="6"/>
        <end position="31"/>
    </location>
</feature>
<dbReference type="EMBL" id="GBRH01191298">
    <property type="protein sequence ID" value="JAE06598.1"/>
    <property type="molecule type" value="Transcribed_RNA"/>
</dbReference>
<reference evidence="2" key="2">
    <citation type="journal article" date="2015" name="Data Brief">
        <title>Shoot transcriptome of the giant reed, Arundo donax.</title>
        <authorList>
            <person name="Barrero R.A."/>
            <person name="Guerrero F.D."/>
            <person name="Moolhuijzen P."/>
            <person name="Goolsby J.A."/>
            <person name="Tidwell J."/>
            <person name="Bellgard S.E."/>
            <person name="Bellgard M.I."/>
        </authorList>
    </citation>
    <scope>NUCLEOTIDE SEQUENCE</scope>
    <source>
        <tissue evidence="2">Shoot tissue taken approximately 20 cm above the soil surface</tissue>
    </source>
</reference>
<keyword evidence="1" id="KW-1133">Transmembrane helix</keyword>
<sequence>MINHDHISILLSVTSFCTQISQVVMSTVLFIK</sequence>
<proteinExistence type="predicted"/>
<keyword evidence="1" id="KW-0472">Membrane</keyword>
<dbReference type="AlphaFoldDB" id="A0A0A9FEF0"/>